<proteinExistence type="predicted"/>
<protein>
    <submittedName>
        <fullName evidence="2">Uncharacterized protein</fullName>
    </submittedName>
</protein>
<dbReference type="AlphaFoldDB" id="A0A0F9QTR7"/>
<accession>A0A0F9QTR7</accession>
<sequence>MFGKSKQKEVQPVAEFVNKQPEVHQHPMICLFDFNDDVLQELERLQFNCTQGSFGSCIRVNNEKYAEKLMKLNHDYPKNLHEFDILMLDMTGNKIEDFSHDDHSLDNNKGSKAHALLSRFPEKIFDPRPFSVNIVSNEIQEIIKKKSIVIAFCGQEHNADYEFVEITSRGSEVTGKCSYSNLNFYSSVASSSKRHGNKSVIAKGNKISSIFEKHLNEIEYSNVFNHPTIWKDGKYQNSEDFIPLLLNDREEIISYAHFVDNCLVLVFPDINEKSQFISELFKTYLPDIMPDIFPYHGEFGWLDNGEYLLPNEGELLKQKSDLGIEYKKNLQKIEQEIKKTREQYSFLHELIYQTGDDLVKPIQEYLVWLGFDSVVDMDEKVTDIFEEDLQIETDKGLLVIEIKGIGGTSTDKACSQISKIKYRRAEQRGKFDVFGLYIVNHQRYLAPKNRTNPPFTENQINDAKLEKRGLITAYSLYEAYFLIQDGILTKEEVRDSLFDFGLITLEPRNTISIGVSNEVFKNGEIAILNLTDTCTIKTGSTLIGKKDGKLSKLTINSIQLNGSDVDDANIGEVGIALSMPIKKGTELYLQEV</sequence>
<feature type="coiled-coil region" evidence="1">
    <location>
        <begin position="323"/>
        <end position="350"/>
    </location>
</feature>
<reference evidence="2" key="1">
    <citation type="journal article" date="2015" name="Nature">
        <title>Complex archaea that bridge the gap between prokaryotes and eukaryotes.</title>
        <authorList>
            <person name="Spang A."/>
            <person name="Saw J.H."/>
            <person name="Jorgensen S.L."/>
            <person name="Zaremba-Niedzwiedzka K."/>
            <person name="Martijn J."/>
            <person name="Lind A.E."/>
            <person name="van Eijk R."/>
            <person name="Schleper C."/>
            <person name="Guy L."/>
            <person name="Ettema T.J."/>
        </authorList>
    </citation>
    <scope>NUCLEOTIDE SEQUENCE</scope>
</reference>
<comment type="caution">
    <text evidence="2">The sequence shown here is derived from an EMBL/GenBank/DDBJ whole genome shotgun (WGS) entry which is preliminary data.</text>
</comment>
<evidence type="ECO:0000256" key="1">
    <source>
        <dbReference type="SAM" id="Coils"/>
    </source>
</evidence>
<gene>
    <name evidence="2" type="ORF">LCGC14_0679530</name>
</gene>
<evidence type="ECO:0000313" key="2">
    <source>
        <dbReference type="EMBL" id="KKN45794.1"/>
    </source>
</evidence>
<dbReference type="EMBL" id="LAZR01001367">
    <property type="protein sequence ID" value="KKN45794.1"/>
    <property type="molecule type" value="Genomic_DNA"/>
</dbReference>
<name>A0A0F9QTR7_9ZZZZ</name>
<keyword evidence="1" id="KW-0175">Coiled coil</keyword>
<organism evidence="2">
    <name type="scientific">marine sediment metagenome</name>
    <dbReference type="NCBI Taxonomy" id="412755"/>
    <lineage>
        <taxon>unclassified sequences</taxon>
        <taxon>metagenomes</taxon>
        <taxon>ecological metagenomes</taxon>
    </lineage>
</organism>